<evidence type="ECO:0000313" key="5">
    <source>
        <dbReference type="Proteomes" id="UP000618460"/>
    </source>
</evidence>
<dbReference type="SUPFAM" id="SSF50974">
    <property type="entry name" value="Nitrous oxide reductase, N-terminal domain"/>
    <property type="match status" value="1"/>
</dbReference>
<protein>
    <recommendedName>
        <fullName evidence="3">YNCE-like beta-propeller domain-containing protein</fullName>
    </recommendedName>
</protein>
<accession>A0A917TMW3</accession>
<dbReference type="PANTHER" id="PTHR47197:SF3">
    <property type="entry name" value="DIHYDRO-HEME D1 DEHYDROGENASE"/>
    <property type="match status" value="1"/>
</dbReference>
<dbReference type="Proteomes" id="UP000618460">
    <property type="component" value="Unassembled WGS sequence"/>
</dbReference>
<gene>
    <name evidence="4" type="ORF">GCM10011351_14530</name>
</gene>
<sequence length="468" mass="50617">MKKLMTLIFSILLLVLSGCNNEDQTKENGLFYVANAGEGTISIIDPTTNKEVDKIELGTKQASHGIALSPDGQTIYSGTGFEGMSLIAINATTKEVENEISFDQGVHGIDIGPDGKYVYVSLNPGLGVNGGSLATMDTESFELVENVDTGNGPAHVAVSSSGKQVWVANVNDNSVSVIDTATNNVLKTIEVGEVPNEVAITPDEKFVFVANVESDLLSVIGTGSLEVIKTIEAGDGPHGVTVSPDGTEVWVSNNNSNDIYVIDTSTLTIKTIIPTGSYANHTAFSEDGKWVYVTNRESNDLVKIDQVTKEVTERILVGAEPHEISLENNVSTNSNSIEYTFLDEFAVEEESSDSSHERIEMVDSVSIEASHITKEEELKELNIVSKENIVFRLSLTTHSGNLSELGLEKAISLIDVEDNAYNPTEWIVESADAHHPSYIISFPQVDKLKSLNIDNLNNKKVVLDFSSM</sequence>
<name>A0A917TMW3_9BACI</name>
<comment type="caution">
    <text evidence="4">The sequence shown here is derived from an EMBL/GenBank/DDBJ whole genome shotgun (WGS) entry which is preliminary data.</text>
</comment>
<reference evidence="4" key="1">
    <citation type="journal article" date="2014" name="Int. J. Syst. Evol. Microbiol.">
        <title>Complete genome sequence of Corynebacterium casei LMG S-19264T (=DSM 44701T), isolated from a smear-ripened cheese.</title>
        <authorList>
            <consortium name="US DOE Joint Genome Institute (JGI-PGF)"/>
            <person name="Walter F."/>
            <person name="Albersmeier A."/>
            <person name="Kalinowski J."/>
            <person name="Ruckert C."/>
        </authorList>
    </citation>
    <scope>NUCLEOTIDE SEQUENCE</scope>
    <source>
        <strain evidence="4">CGMCC 1.6333</strain>
    </source>
</reference>
<dbReference type="NCBIfam" id="TIGR02276">
    <property type="entry name" value="beta_rpt_yvtn"/>
    <property type="match status" value="4"/>
</dbReference>
<organism evidence="4 5">
    <name type="scientific">Paraliobacillus quinghaiensis</name>
    <dbReference type="NCBI Taxonomy" id="470815"/>
    <lineage>
        <taxon>Bacteria</taxon>
        <taxon>Bacillati</taxon>
        <taxon>Bacillota</taxon>
        <taxon>Bacilli</taxon>
        <taxon>Bacillales</taxon>
        <taxon>Bacillaceae</taxon>
        <taxon>Paraliobacillus</taxon>
    </lineage>
</organism>
<reference evidence="4" key="2">
    <citation type="submission" date="2020-09" db="EMBL/GenBank/DDBJ databases">
        <authorList>
            <person name="Sun Q."/>
            <person name="Zhou Y."/>
        </authorList>
    </citation>
    <scope>NUCLEOTIDE SEQUENCE</scope>
    <source>
        <strain evidence="4">CGMCC 1.6333</strain>
    </source>
</reference>
<evidence type="ECO:0000256" key="2">
    <source>
        <dbReference type="SAM" id="SignalP"/>
    </source>
</evidence>
<dbReference type="Gene3D" id="2.130.10.10">
    <property type="entry name" value="YVTN repeat-like/Quinoprotein amine dehydrogenase"/>
    <property type="match status" value="2"/>
</dbReference>
<dbReference type="InterPro" id="IPR048433">
    <property type="entry name" value="YNCE-like_beta-prop"/>
</dbReference>
<keyword evidence="5" id="KW-1185">Reference proteome</keyword>
<dbReference type="EMBL" id="BMLG01000005">
    <property type="protein sequence ID" value="GGM29530.1"/>
    <property type="molecule type" value="Genomic_DNA"/>
</dbReference>
<feature type="chain" id="PRO_5037792768" description="YNCE-like beta-propeller domain-containing protein" evidence="2">
    <location>
        <begin position="22"/>
        <end position="468"/>
    </location>
</feature>
<evidence type="ECO:0000313" key="4">
    <source>
        <dbReference type="EMBL" id="GGM29530.1"/>
    </source>
</evidence>
<proteinExistence type="predicted"/>
<evidence type="ECO:0000259" key="3">
    <source>
        <dbReference type="Pfam" id="PF21783"/>
    </source>
</evidence>
<feature type="domain" description="YNCE-like beta-propeller" evidence="3">
    <location>
        <begin position="32"/>
        <end position="324"/>
    </location>
</feature>
<feature type="signal peptide" evidence="2">
    <location>
        <begin position="1"/>
        <end position="21"/>
    </location>
</feature>
<dbReference type="AlphaFoldDB" id="A0A917TMW3"/>
<keyword evidence="1 2" id="KW-0732">Signal</keyword>
<dbReference type="InterPro" id="IPR015943">
    <property type="entry name" value="WD40/YVTN_repeat-like_dom_sf"/>
</dbReference>
<evidence type="ECO:0000256" key="1">
    <source>
        <dbReference type="ARBA" id="ARBA00022729"/>
    </source>
</evidence>
<dbReference type="InterPro" id="IPR011964">
    <property type="entry name" value="YVTN_b-propeller_repeat"/>
</dbReference>
<dbReference type="InterPro" id="IPR051200">
    <property type="entry name" value="Host-pathogen_enzymatic-act"/>
</dbReference>
<dbReference type="PANTHER" id="PTHR47197">
    <property type="entry name" value="PROTEIN NIRF"/>
    <property type="match status" value="1"/>
</dbReference>
<dbReference type="RefSeq" id="WP_117153849.1">
    <property type="nucleotide sequence ID" value="NZ_BMLG01000005.1"/>
</dbReference>
<dbReference type="OrthoDB" id="55891at2"/>
<dbReference type="InterPro" id="IPR011045">
    <property type="entry name" value="N2O_reductase_N"/>
</dbReference>
<dbReference type="PROSITE" id="PS51257">
    <property type="entry name" value="PROKAR_LIPOPROTEIN"/>
    <property type="match status" value="1"/>
</dbReference>
<dbReference type="Pfam" id="PF21783">
    <property type="entry name" value="YNCE"/>
    <property type="match status" value="1"/>
</dbReference>